<dbReference type="AlphaFoldDB" id="A0A2S5A0X1"/>
<dbReference type="InterPro" id="IPR029033">
    <property type="entry name" value="His_PPase_superfam"/>
</dbReference>
<feature type="signal peptide" evidence="1">
    <location>
        <begin position="1"/>
        <end position="23"/>
    </location>
</feature>
<dbReference type="EMBL" id="PQVF01000007">
    <property type="protein sequence ID" value="POY36238.1"/>
    <property type="molecule type" value="Genomic_DNA"/>
</dbReference>
<feature type="chain" id="PRO_5015509177" description="Histidine phosphatase family protein" evidence="1">
    <location>
        <begin position="24"/>
        <end position="180"/>
    </location>
</feature>
<name>A0A2S5A0X1_9SPHI</name>
<organism evidence="2 3">
    <name type="scientific">Solitalea longa</name>
    <dbReference type="NCBI Taxonomy" id="2079460"/>
    <lineage>
        <taxon>Bacteria</taxon>
        <taxon>Pseudomonadati</taxon>
        <taxon>Bacteroidota</taxon>
        <taxon>Sphingobacteriia</taxon>
        <taxon>Sphingobacteriales</taxon>
        <taxon>Sphingobacteriaceae</taxon>
        <taxon>Solitalea</taxon>
    </lineage>
</organism>
<evidence type="ECO:0000313" key="2">
    <source>
        <dbReference type="EMBL" id="POY36238.1"/>
    </source>
</evidence>
<dbReference type="SUPFAM" id="SSF53254">
    <property type="entry name" value="Phosphoglycerate mutase-like"/>
    <property type="match status" value="1"/>
</dbReference>
<proteinExistence type="predicted"/>
<evidence type="ECO:0000313" key="3">
    <source>
        <dbReference type="Proteomes" id="UP000236893"/>
    </source>
</evidence>
<keyword evidence="1" id="KW-0732">Signal</keyword>
<comment type="caution">
    <text evidence="2">The sequence shown here is derived from an EMBL/GenBank/DDBJ whole genome shotgun (WGS) entry which is preliminary data.</text>
</comment>
<dbReference type="Proteomes" id="UP000236893">
    <property type="component" value="Unassembled WGS sequence"/>
</dbReference>
<dbReference type="Gene3D" id="3.40.50.1240">
    <property type="entry name" value="Phosphoglycerate mutase-like"/>
    <property type="match status" value="1"/>
</dbReference>
<dbReference type="RefSeq" id="WP_103789157.1">
    <property type="nucleotide sequence ID" value="NZ_PQVF01000007.1"/>
</dbReference>
<dbReference type="CDD" id="cd07067">
    <property type="entry name" value="HP_PGM_like"/>
    <property type="match status" value="1"/>
</dbReference>
<dbReference type="InterPro" id="IPR013078">
    <property type="entry name" value="His_Pase_superF_clade-1"/>
</dbReference>
<dbReference type="Pfam" id="PF00300">
    <property type="entry name" value="His_Phos_1"/>
    <property type="match status" value="1"/>
</dbReference>
<sequence length="180" mass="19948">MKHTLSKLLLFLLLFSLMFGCQSSSTTDPSPELTTIILVRHAEKLNLDPDSPLSEKGERRANDLANLLDDVHIDAVYSIGFPRYISTVQPLCDRKGIAPVIYQRNVYAGVIETIVNSYEGKTVLICGDTETVPGMLNILSASQKYSVLKESDYTHIYYALSRDLGLSEIIVNTYGEAEGN</sequence>
<evidence type="ECO:0008006" key="4">
    <source>
        <dbReference type="Google" id="ProtNLM"/>
    </source>
</evidence>
<gene>
    <name evidence="2" type="ORF">C3K47_10805</name>
</gene>
<keyword evidence="3" id="KW-1185">Reference proteome</keyword>
<accession>A0A2S5A0X1</accession>
<protein>
    <recommendedName>
        <fullName evidence="4">Histidine phosphatase family protein</fullName>
    </recommendedName>
</protein>
<dbReference type="PROSITE" id="PS51257">
    <property type="entry name" value="PROKAR_LIPOPROTEIN"/>
    <property type="match status" value="1"/>
</dbReference>
<dbReference type="OrthoDB" id="3296006at2"/>
<evidence type="ECO:0000256" key="1">
    <source>
        <dbReference type="SAM" id="SignalP"/>
    </source>
</evidence>
<reference evidence="2 3" key="1">
    <citation type="submission" date="2018-01" db="EMBL/GenBank/DDBJ databases">
        <authorList>
            <person name="Gaut B.S."/>
            <person name="Morton B.R."/>
            <person name="Clegg M.T."/>
            <person name="Duvall M.R."/>
        </authorList>
    </citation>
    <scope>NUCLEOTIDE SEQUENCE [LARGE SCALE GENOMIC DNA]</scope>
    <source>
        <strain evidence="2 3">HR-AV</strain>
    </source>
</reference>